<dbReference type="Gene3D" id="3.90.550.10">
    <property type="entry name" value="Spore Coat Polysaccharide Biosynthesis Protein SpsA, Chain A"/>
    <property type="match status" value="1"/>
</dbReference>
<dbReference type="AlphaFoldDB" id="A0A3B0VQR4"/>
<gene>
    <name evidence="7" type="ORF">MNBD_GAMMA02-435</name>
</gene>
<dbReference type="CDD" id="cd02541">
    <property type="entry name" value="UGPase_prokaryotic"/>
    <property type="match status" value="1"/>
</dbReference>
<protein>
    <recommendedName>
        <fullName evidence="2">UTP--glucose-1-phosphate uridylyltransferase</fullName>
        <ecNumber evidence="2">2.7.7.9</ecNumber>
    </recommendedName>
</protein>
<keyword evidence="3 7" id="KW-0808">Transferase</keyword>
<sequence length="288" mass="31744">MKKITKAVFPVGGMGTRFLPATKSIPKELLPIIDKPLIQYAVEEAIEAGIETLIFITSASKHAISDHFDPMPDLRAKFLNQNKPHLVKKLDTLPLEIQRVFIPQGQPLGLGHAVLQAEPMIEDGEMFAVILADDFIQADNNPLKRLIEVAETNGRATISVEAVDQKRISSYGVIAPGEWQGDFAAINEIVEKPDVATAPSDFGVIGRYVLPQSVFAILSQTQVDHNQEIQLTDALKELIQINGLQAVQLAGQRFDCGSQDGFVLANLHVAMQNTELNKQIRSYWSNLE</sequence>
<dbReference type="Pfam" id="PF00483">
    <property type="entry name" value="NTP_transferase"/>
    <property type="match status" value="1"/>
</dbReference>
<evidence type="ECO:0000256" key="3">
    <source>
        <dbReference type="ARBA" id="ARBA00022679"/>
    </source>
</evidence>
<dbReference type="InterPro" id="IPR005771">
    <property type="entry name" value="GalU_uridylyltTrfase_bac/arc"/>
</dbReference>
<accession>A0A3B0VQR4</accession>
<evidence type="ECO:0000313" key="7">
    <source>
        <dbReference type="EMBL" id="VAW45885.1"/>
    </source>
</evidence>
<proteinExistence type="inferred from homology"/>
<dbReference type="GO" id="GO:0006011">
    <property type="term" value="P:UDP-alpha-D-glucose metabolic process"/>
    <property type="evidence" value="ECO:0007669"/>
    <property type="project" value="InterPro"/>
</dbReference>
<evidence type="ECO:0000256" key="1">
    <source>
        <dbReference type="ARBA" id="ARBA00006890"/>
    </source>
</evidence>
<dbReference type="PANTHER" id="PTHR43197">
    <property type="entry name" value="UTP--GLUCOSE-1-PHOSPHATE URIDYLYLTRANSFERASE"/>
    <property type="match status" value="1"/>
</dbReference>
<evidence type="ECO:0000259" key="6">
    <source>
        <dbReference type="Pfam" id="PF00483"/>
    </source>
</evidence>
<name>A0A3B0VQR4_9ZZZZ</name>
<dbReference type="SUPFAM" id="SSF53448">
    <property type="entry name" value="Nucleotide-diphospho-sugar transferases"/>
    <property type="match status" value="1"/>
</dbReference>
<comment type="similarity">
    <text evidence="1">Belongs to the UDPGP type 2 family.</text>
</comment>
<dbReference type="GO" id="GO:0003983">
    <property type="term" value="F:UTP:glucose-1-phosphate uridylyltransferase activity"/>
    <property type="evidence" value="ECO:0007669"/>
    <property type="project" value="UniProtKB-EC"/>
</dbReference>
<feature type="domain" description="Nucleotidyl transferase" evidence="6">
    <location>
        <begin position="11"/>
        <end position="269"/>
    </location>
</feature>
<organism evidence="7">
    <name type="scientific">hydrothermal vent metagenome</name>
    <dbReference type="NCBI Taxonomy" id="652676"/>
    <lineage>
        <taxon>unclassified sequences</taxon>
        <taxon>metagenomes</taxon>
        <taxon>ecological metagenomes</taxon>
    </lineage>
</organism>
<reference evidence="7" key="1">
    <citation type="submission" date="2018-06" db="EMBL/GenBank/DDBJ databases">
        <authorList>
            <person name="Zhirakovskaya E."/>
        </authorList>
    </citation>
    <scope>NUCLEOTIDE SEQUENCE</scope>
</reference>
<dbReference type="EMBL" id="UOFA01000238">
    <property type="protein sequence ID" value="VAW45885.1"/>
    <property type="molecule type" value="Genomic_DNA"/>
</dbReference>
<evidence type="ECO:0000256" key="5">
    <source>
        <dbReference type="ARBA" id="ARBA00048128"/>
    </source>
</evidence>
<dbReference type="PANTHER" id="PTHR43197:SF1">
    <property type="entry name" value="UTP--GLUCOSE-1-PHOSPHATE URIDYLYLTRANSFERASE"/>
    <property type="match status" value="1"/>
</dbReference>
<keyword evidence="4 7" id="KW-0548">Nucleotidyltransferase</keyword>
<dbReference type="EC" id="2.7.7.9" evidence="2"/>
<evidence type="ECO:0000256" key="4">
    <source>
        <dbReference type="ARBA" id="ARBA00022695"/>
    </source>
</evidence>
<evidence type="ECO:0000256" key="2">
    <source>
        <dbReference type="ARBA" id="ARBA00012415"/>
    </source>
</evidence>
<comment type="catalytic activity">
    <reaction evidence="5">
        <text>alpha-D-glucose 1-phosphate + UTP + H(+) = UDP-alpha-D-glucose + diphosphate</text>
        <dbReference type="Rhea" id="RHEA:19889"/>
        <dbReference type="ChEBI" id="CHEBI:15378"/>
        <dbReference type="ChEBI" id="CHEBI:33019"/>
        <dbReference type="ChEBI" id="CHEBI:46398"/>
        <dbReference type="ChEBI" id="CHEBI:58601"/>
        <dbReference type="ChEBI" id="CHEBI:58885"/>
        <dbReference type="EC" id="2.7.7.9"/>
    </reaction>
</comment>
<dbReference type="InterPro" id="IPR005835">
    <property type="entry name" value="NTP_transferase_dom"/>
</dbReference>
<dbReference type="InterPro" id="IPR029044">
    <property type="entry name" value="Nucleotide-diphossugar_trans"/>
</dbReference>